<feature type="region of interest" description="Disordered" evidence="1">
    <location>
        <begin position="215"/>
        <end position="254"/>
    </location>
</feature>
<accession>A0A7J6Q6Z4</accession>
<comment type="caution">
    <text evidence="2">The sequence shown here is derived from an EMBL/GenBank/DDBJ whole genome shotgun (WGS) entry which is preliminary data.</text>
</comment>
<proteinExistence type="predicted"/>
<evidence type="ECO:0000313" key="3">
    <source>
        <dbReference type="Proteomes" id="UP000574390"/>
    </source>
</evidence>
<organism evidence="2 3">
    <name type="scientific">Perkinsus olseni</name>
    <name type="common">Perkinsus atlanticus</name>
    <dbReference type="NCBI Taxonomy" id="32597"/>
    <lineage>
        <taxon>Eukaryota</taxon>
        <taxon>Sar</taxon>
        <taxon>Alveolata</taxon>
        <taxon>Perkinsozoa</taxon>
        <taxon>Perkinsea</taxon>
        <taxon>Perkinsida</taxon>
        <taxon>Perkinsidae</taxon>
        <taxon>Perkinsus</taxon>
    </lineage>
</organism>
<reference evidence="2 3" key="1">
    <citation type="submission" date="2020-04" db="EMBL/GenBank/DDBJ databases">
        <title>Perkinsus olseni comparative genomics.</title>
        <authorList>
            <person name="Bogema D.R."/>
        </authorList>
    </citation>
    <scope>NUCLEOTIDE SEQUENCE [LARGE SCALE GENOMIC DNA]</scope>
    <source>
        <strain evidence="2">ATCC PRA-205</strain>
    </source>
</reference>
<dbReference type="EMBL" id="JABANM010031829">
    <property type="protein sequence ID" value="KAF4703932.1"/>
    <property type="molecule type" value="Genomic_DNA"/>
</dbReference>
<name>A0A7J6Q6Z4_PEROL</name>
<evidence type="ECO:0000313" key="2">
    <source>
        <dbReference type="EMBL" id="KAF4703932.1"/>
    </source>
</evidence>
<evidence type="ECO:0000256" key="1">
    <source>
        <dbReference type="SAM" id="MobiDB-lite"/>
    </source>
</evidence>
<gene>
    <name evidence="2" type="ORF">FOZ62_005786</name>
</gene>
<sequence length="254" mass="28395">MTYQRGFGEKGFKAPKVALYSGEEAADAMSPDEWQARWCSIASSKNWTREDRRSNIINSLTDKANRLLSKQSSDPSLDDKAVEREIWLRLHRSFGQAEKQNFEKLIAMQLGIGTATIDCYGADIRHNTVLPSKILTVILMLRSRRLLLEHFAQTPAVKQSYGMWSALVLRERAVTKAIDLTRPLFKVEDASIHIQAQNQGGLGAVASVSAESQYSYRGKKSGRGSKGDGLPVGLSVKEPTMEKEKERPRKEAKL</sequence>
<feature type="compositionally biased region" description="Basic and acidic residues" evidence="1">
    <location>
        <begin position="239"/>
        <end position="254"/>
    </location>
</feature>
<dbReference type="AlphaFoldDB" id="A0A7J6Q6Z4"/>
<protein>
    <submittedName>
        <fullName evidence="2">Uncharacterized protein</fullName>
    </submittedName>
</protein>
<dbReference type="Proteomes" id="UP000574390">
    <property type="component" value="Unassembled WGS sequence"/>
</dbReference>